<feature type="region of interest" description="Disordered" evidence="9">
    <location>
        <begin position="303"/>
        <end position="327"/>
    </location>
</feature>
<evidence type="ECO:0000256" key="4">
    <source>
        <dbReference type="ARBA" id="ARBA00022729"/>
    </source>
</evidence>
<evidence type="ECO:0000256" key="3">
    <source>
        <dbReference type="ARBA" id="ARBA00022723"/>
    </source>
</evidence>
<evidence type="ECO:0000313" key="12">
    <source>
        <dbReference type="EMBL" id="KAK7539303.1"/>
    </source>
</evidence>
<evidence type="ECO:0000256" key="6">
    <source>
        <dbReference type="ARBA" id="ARBA00022833"/>
    </source>
</evidence>
<dbReference type="PANTHER" id="PTHR47466:SF1">
    <property type="entry name" value="METALLOPROTEASE MEP1 (AFU_ORTHOLOGUE AFUA_1G07730)-RELATED"/>
    <property type="match status" value="1"/>
</dbReference>
<feature type="chain" id="PRO_5045397815" description="Peptidase M43 pregnancy-associated plasma-A domain-containing protein" evidence="10">
    <location>
        <begin position="22"/>
        <end position="327"/>
    </location>
</feature>
<dbReference type="PANTHER" id="PTHR47466">
    <property type="match status" value="1"/>
</dbReference>
<dbReference type="InterPro" id="IPR024079">
    <property type="entry name" value="MetalloPept_cat_dom_sf"/>
</dbReference>
<evidence type="ECO:0000256" key="5">
    <source>
        <dbReference type="ARBA" id="ARBA00022801"/>
    </source>
</evidence>
<gene>
    <name evidence="12" type="ORF">J3D65DRAFT_275207</name>
</gene>
<evidence type="ECO:0000256" key="10">
    <source>
        <dbReference type="SAM" id="SignalP"/>
    </source>
</evidence>
<dbReference type="Gene3D" id="3.40.390.10">
    <property type="entry name" value="Collagenase (Catalytic Domain)"/>
    <property type="match status" value="1"/>
</dbReference>
<dbReference type="EMBL" id="JBBPEH010000004">
    <property type="protein sequence ID" value="KAK7539303.1"/>
    <property type="molecule type" value="Genomic_DNA"/>
</dbReference>
<name>A0ABR1LVT0_9PEZI</name>
<comment type="similarity">
    <text evidence="1">Belongs to the peptidase M43B family.</text>
</comment>
<dbReference type="Proteomes" id="UP001360953">
    <property type="component" value="Unassembled WGS sequence"/>
</dbReference>
<reference evidence="12 13" key="1">
    <citation type="submission" date="2024-04" db="EMBL/GenBank/DDBJ databases">
        <title>Phyllosticta paracitricarpa is synonymous to the EU quarantine fungus P. citricarpa based on phylogenomic analyses.</title>
        <authorList>
            <consortium name="Lawrence Berkeley National Laboratory"/>
            <person name="Van ingen-buijs V.A."/>
            <person name="Van westerhoven A.C."/>
            <person name="Haridas S."/>
            <person name="Skiadas P."/>
            <person name="Martin F."/>
            <person name="Groenewald J.Z."/>
            <person name="Crous P.W."/>
            <person name="Seidl M.F."/>
        </authorList>
    </citation>
    <scope>NUCLEOTIDE SEQUENCE [LARGE SCALE GENOMIC DNA]</scope>
    <source>
        <strain evidence="12 13">CPC 17464</strain>
    </source>
</reference>
<evidence type="ECO:0000256" key="1">
    <source>
        <dbReference type="ARBA" id="ARBA00008721"/>
    </source>
</evidence>
<proteinExistence type="inferred from homology"/>
<dbReference type="SUPFAM" id="SSF55486">
    <property type="entry name" value="Metalloproteases ('zincins'), catalytic domain"/>
    <property type="match status" value="1"/>
</dbReference>
<accession>A0ABR1LVT0</accession>
<keyword evidence="8" id="KW-1015">Disulfide bond</keyword>
<dbReference type="RefSeq" id="XP_066656574.1">
    <property type="nucleotide sequence ID" value="XM_066795002.1"/>
</dbReference>
<keyword evidence="3" id="KW-0479">Metal-binding</keyword>
<sequence>MNLLPLLLAAIALLTSSLTVSEFTKCAPQHTPQRYYDGLARVIAFEQSLVSHGGASGVDGVHALDEDDPRIAIDVNFHVMFDWELDGITYNTYLKQFSILKEFYEPLGFDFTLLMTYEYHQPHYARGYQQRQMKREFHRGSYSTLNVYFVDRVRGSMEIYGRGTLPLADMREDDKLFRTDGVLISIRALPGYSTFSEYDAEEGKTLLHETGHWLGLEHIDYQGCDPDLVNGGDFVADTPPQAYPFYECHPPGTVIHSCPKETFPDQNLITNIMDRVPDRCMESFTPGQIARMKNMYWLMRHNKPLPPSTPEDPVPSAVAEPDPEDEE</sequence>
<feature type="signal peptide" evidence="10">
    <location>
        <begin position="1"/>
        <end position="21"/>
    </location>
</feature>
<evidence type="ECO:0000256" key="7">
    <source>
        <dbReference type="ARBA" id="ARBA00023049"/>
    </source>
</evidence>
<evidence type="ECO:0000256" key="2">
    <source>
        <dbReference type="ARBA" id="ARBA00022670"/>
    </source>
</evidence>
<keyword evidence="6" id="KW-0862">Zinc</keyword>
<dbReference type="Pfam" id="PF05572">
    <property type="entry name" value="Peptidase_M43"/>
    <property type="match status" value="1"/>
</dbReference>
<organism evidence="12 13">
    <name type="scientific">Phyllosticta citribraziliensis</name>
    <dbReference type="NCBI Taxonomy" id="989973"/>
    <lineage>
        <taxon>Eukaryota</taxon>
        <taxon>Fungi</taxon>
        <taxon>Dikarya</taxon>
        <taxon>Ascomycota</taxon>
        <taxon>Pezizomycotina</taxon>
        <taxon>Dothideomycetes</taxon>
        <taxon>Dothideomycetes incertae sedis</taxon>
        <taxon>Botryosphaeriales</taxon>
        <taxon>Phyllostictaceae</taxon>
        <taxon>Phyllosticta</taxon>
    </lineage>
</organism>
<evidence type="ECO:0000313" key="13">
    <source>
        <dbReference type="Proteomes" id="UP001360953"/>
    </source>
</evidence>
<keyword evidence="4 10" id="KW-0732">Signal</keyword>
<dbReference type="GeneID" id="92027908"/>
<feature type="domain" description="Peptidase M43 pregnancy-associated plasma-A" evidence="11">
    <location>
        <begin position="193"/>
        <end position="295"/>
    </location>
</feature>
<dbReference type="InterPro" id="IPR008754">
    <property type="entry name" value="Peptidase_M43"/>
</dbReference>
<evidence type="ECO:0000259" key="11">
    <source>
        <dbReference type="Pfam" id="PF05572"/>
    </source>
</evidence>
<evidence type="ECO:0000256" key="8">
    <source>
        <dbReference type="ARBA" id="ARBA00023157"/>
    </source>
</evidence>
<evidence type="ECO:0000256" key="9">
    <source>
        <dbReference type="SAM" id="MobiDB-lite"/>
    </source>
</evidence>
<feature type="compositionally biased region" description="Pro residues" evidence="9">
    <location>
        <begin position="304"/>
        <end position="313"/>
    </location>
</feature>
<keyword evidence="13" id="KW-1185">Reference proteome</keyword>
<keyword evidence="2" id="KW-0645">Protease</keyword>
<comment type="caution">
    <text evidence="12">The sequence shown here is derived from an EMBL/GenBank/DDBJ whole genome shotgun (WGS) entry which is preliminary data.</text>
</comment>
<keyword evidence="5" id="KW-0378">Hydrolase</keyword>
<keyword evidence="7" id="KW-0482">Metalloprotease</keyword>
<protein>
    <recommendedName>
        <fullName evidence="11">Peptidase M43 pregnancy-associated plasma-A domain-containing protein</fullName>
    </recommendedName>
</protein>